<sequence>MRSPVRRLVQAATALAGAAALALTGAGAAHAAALPPEELRRVTDTYLYDISLTEFIDVRDQAPYADQLDWSSDSCSWSPDQPIGYDFDPGCKRHDFGYRNYELQSRFTEDNRLRIDDNFRDDLYGICDGDWLCRGVADIYYAAVRQFGGSGVQTAEALRAAGAHQQAEELVAVHDELRAADTQAEANALIAAFEAENDVDLTQRYPVAG</sequence>
<dbReference type="SUPFAM" id="SSF48619">
    <property type="entry name" value="Phospholipase A2, PLA2"/>
    <property type="match status" value="1"/>
</dbReference>
<dbReference type="GO" id="GO:0050482">
    <property type="term" value="P:arachidonate secretion"/>
    <property type="evidence" value="ECO:0007669"/>
    <property type="project" value="InterPro"/>
</dbReference>
<evidence type="ECO:0000313" key="2">
    <source>
        <dbReference type="EMBL" id="MDA0562766.1"/>
    </source>
</evidence>
<proteinExistence type="predicted"/>
<evidence type="ECO:0000256" key="1">
    <source>
        <dbReference type="SAM" id="SignalP"/>
    </source>
</evidence>
<feature type="signal peptide" evidence="1">
    <location>
        <begin position="1"/>
        <end position="31"/>
    </location>
</feature>
<dbReference type="Gene3D" id="1.20.90.10">
    <property type="entry name" value="Phospholipase A2 domain"/>
    <property type="match status" value="1"/>
</dbReference>
<accession>A0A9X3SK32</accession>
<dbReference type="InterPro" id="IPR036444">
    <property type="entry name" value="PLipase_A2_dom_sf"/>
</dbReference>
<comment type="caution">
    <text evidence="2">The sequence shown here is derived from an EMBL/GenBank/DDBJ whole genome shotgun (WGS) entry which is preliminary data.</text>
</comment>
<dbReference type="InterPro" id="IPR006311">
    <property type="entry name" value="TAT_signal"/>
</dbReference>
<feature type="chain" id="PRO_5040983095" evidence="1">
    <location>
        <begin position="32"/>
        <end position="209"/>
    </location>
</feature>
<dbReference type="Proteomes" id="UP001140076">
    <property type="component" value="Unassembled WGS sequence"/>
</dbReference>
<dbReference type="AlphaFoldDB" id="A0A9X3SK32"/>
<dbReference type="EMBL" id="JAJAQC010000001">
    <property type="protein sequence ID" value="MDA0562766.1"/>
    <property type="molecule type" value="Genomic_DNA"/>
</dbReference>
<dbReference type="Pfam" id="PF09056">
    <property type="entry name" value="Phospholip_A2_3"/>
    <property type="match status" value="1"/>
</dbReference>
<reference evidence="2" key="1">
    <citation type="submission" date="2021-10" db="EMBL/GenBank/DDBJ databases">
        <title>Streptomonospora sp. nov., isolated from mangrove soil.</title>
        <authorList>
            <person name="Chen X."/>
            <person name="Ge X."/>
            <person name="Liu W."/>
        </authorList>
    </citation>
    <scope>NUCLEOTIDE SEQUENCE</scope>
    <source>
        <strain evidence="2">S1-112</strain>
    </source>
</reference>
<evidence type="ECO:0000313" key="3">
    <source>
        <dbReference type="Proteomes" id="UP001140076"/>
    </source>
</evidence>
<dbReference type="InterPro" id="IPR015141">
    <property type="entry name" value="PLipase_A2_prok/fun"/>
</dbReference>
<gene>
    <name evidence="2" type="ORF">LG943_00195</name>
</gene>
<dbReference type="GO" id="GO:0006644">
    <property type="term" value="P:phospholipid metabolic process"/>
    <property type="evidence" value="ECO:0007669"/>
    <property type="project" value="InterPro"/>
</dbReference>
<protein>
    <submittedName>
        <fullName evidence="2">Phospholipase</fullName>
    </submittedName>
</protein>
<keyword evidence="3" id="KW-1185">Reference proteome</keyword>
<name>A0A9X3SK32_9ACTN</name>
<keyword evidence="1" id="KW-0732">Signal</keyword>
<dbReference type="PROSITE" id="PS51318">
    <property type="entry name" value="TAT"/>
    <property type="match status" value="1"/>
</dbReference>
<dbReference type="RefSeq" id="WP_270070063.1">
    <property type="nucleotide sequence ID" value="NZ_JAJAQC010000001.1"/>
</dbReference>
<organism evidence="2 3">
    <name type="scientific">Streptomonospora mangrovi</name>
    <dbReference type="NCBI Taxonomy" id="2883123"/>
    <lineage>
        <taxon>Bacteria</taxon>
        <taxon>Bacillati</taxon>
        <taxon>Actinomycetota</taxon>
        <taxon>Actinomycetes</taxon>
        <taxon>Streptosporangiales</taxon>
        <taxon>Nocardiopsidaceae</taxon>
        <taxon>Streptomonospora</taxon>
    </lineage>
</organism>
<dbReference type="GO" id="GO:0004623">
    <property type="term" value="F:phospholipase A2 activity"/>
    <property type="evidence" value="ECO:0007669"/>
    <property type="project" value="InterPro"/>
</dbReference>